<dbReference type="Gene3D" id="3.30.2130.10">
    <property type="entry name" value="VC0802-like"/>
    <property type="match status" value="1"/>
</dbReference>
<dbReference type="PANTHER" id="PTHR21499">
    <property type="entry name" value="ASPARTATE KINASE"/>
    <property type="match status" value="1"/>
</dbReference>
<dbReference type="AlphaFoldDB" id="A0A382Q873"/>
<accession>A0A382Q873</accession>
<evidence type="ECO:0000256" key="5">
    <source>
        <dbReference type="ARBA" id="ARBA00022777"/>
    </source>
</evidence>
<evidence type="ECO:0000256" key="3">
    <source>
        <dbReference type="ARBA" id="ARBA00022679"/>
    </source>
</evidence>
<comment type="similarity">
    <text evidence="1">Belongs to the aspartokinase family.</text>
</comment>
<feature type="domain" description="ACT" evidence="7">
    <location>
        <begin position="70"/>
        <end position="129"/>
    </location>
</feature>
<dbReference type="Pfam" id="PF22468">
    <property type="entry name" value="ACT_9"/>
    <property type="match status" value="2"/>
</dbReference>
<dbReference type="PROSITE" id="PS51671">
    <property type="entry name" value="ACT"/>
    <property type="match status" value="2"/>
</dbReference>
<dbReference type="GO" id="GO:0009090">
    <property type="term" value="P:homoserine biosynthetic process"/>
    <property type="evidence" value="ECO:0007669"/>
    <property type="project" value="TreeGrafter"/>
</dbReference>
<evidence type="ECO:0000256" key="2">
    <source>
        <dbReference type="ARBA" id="ARBA00013059"/>
    </source>
</evidence>
<dbReference type="EMBL" id="UINC01111888">
    <property type="protein sequence ID" value="SVC80431.1"/>
    <property type="molecule type" value="Genomic_DNA"/>
</dbReference>
<evidence type="ECO:0000256" key="4">
    <source>
        <dbReference type="ARBA" id="ARBA00022741"/>
    </source>
</evidence>
<evidence type="ECO:0000256" key="1">
    <source>
        <dbReference type="ARBA" id="ARBA00010122"/>
    </source>
</evidence>
<feature type="domain" description="ACT" evidence="7">
    <location>
        <begin position="1"/>
        <end position="66"/>
    </location>
</feature>
<gene>
    <name evidence="8" type="ORF">METZ01_LOCUS333285</name>
</gene>
<dbReference type="GO" id="GO:0005829">
    <property type="term" value="C:cytosol"/>
    <property type="evidence" value="ECO:0007669"/>
    <property type="project" value="TreeGrafter"/>
</dbReference>
<dbReference type="InterPro" id="IPR045865">
    <property type="entry name" value="ACT-like_dom_sf"/>
</dbReference>
<keyword evidence="3" id="KW-0808">Transferase</keyword>
<keyword evidence="5" id="KW-0418">Kinase</keyword>
<dbReference type="GO" id="GO:0004072">
    <property type="term" value="F:aspartate kinase activity"/>
    <property type="evidence" value="ECO:0007669"/>
    <property type="project" value="UniProtKB-EC"/>
</dbReference>
<dbReference type="CDD" id="cd04923">
    <property type="entry name" value="ACT_AK-LysC-DapG-like_2"/>
    <property type="match status" value="1"/>
</dbReference>
<proteinExistence type="inferred from homology"/>
<evidence type="ECO:0000256" key="6">
    <source>
        <dbReference type="ARBA" id="ARBA00022840"/>
    </source>
</evidence>
<dbReference type="InterPro" id="IPR054352">
    <property type="entry name" value="ACT_Aspartokinase"/>
</dbReference>
<organism evidence="8">
    <name type="scientific">marine metagenome</name>
    <dbReference type="NCBI Taxonomy" id="408172"/>
    <lineage>
        <taxon>unclassified sequences</taxon>
        <taxon>metagenomes</taxon>
        <taxon>ecological metagenomes</taxon>
    </lineage>
</organism>
<evidence type="ECO:0000259" key="7">
    <source>
        <dbReference type="PROSITE" id="PS51671"/>
    </source>
</evidence>
<dbReference type="GO" id="GO:0005524">
    <property type="term" value="F:ATP binding"/>
    <property type="evidence" value="ECO:0007669"/>
    <property type="project" value="UniProtKB-KW"/>
</dbReference>
<name>A0A382Q873_9ZZZZ</name>
<sequence>VAASVFKPFYQNYINVDMVVQTSSGNKRETDITFTIKSDDLLKTLKLIKQNKKIKYRDLIVNKNVSKVSIVGVGMITTPGVTYRMFQTLANKGINILVIATSEIKISVLIGKKFVKKAISVLHKEFKLD</sequence>
<dbReference type="SUPFAM" id="SSF55021">
    <property type="entry name" value="ACT-like"/>
    <property type="match status" value="2"/>
</dbReference>
<feature type="non-terminal residue" evidence="8">
    <location>
        <position position="1"/>
    </location>
</feature>
<keyword evidence="4" id="KW-0547">Nucleotide-binding</keyword>
<dbReference type="GO" id="GO:0009089">
    <property type="term" value="P:lysine biosynthetic process via diaminopimelate"/>
    <property type="evidence" value="ECO:0007669"/>
    <property type="project" value="TreeGrafter"/>
</dbReference>
<evidence type="ECO:0000313" key="8">
    <source>
        <dbReference type="EMBL" id="SVC80431.1"/>
    </source>
</evidence>
<protein>
    <recommendedName>
        <fullName evidence="2">aspartate kinase</fullName>
        <ecNumber evidence="2">2.7.2.4</ecNumber>
    </recommendedName>
</protein>
<reference evidence="8" key="1">
    <citation type="submission" date="2018-05" db="EMBL/GenBank/DDBJ databases">
        <authorList>
            <person name="Lanie J.A."/>
            <person name="Ng W.-L."/>
            <person name="Kazmierczak K.M."/>
            <person name="Andrzejewski T.M."/>
            <person name="Davidsen T.M."/>
            <person name="Wayne K.J."/>
            <person name="Tettelin H."/>
            <person name="Glass J.I."/>
            <person name="Rusch D."/>
            <person name="Podicherti R."/>
            <person name="Tsui H.-C.T."/>
            <person name="Winkler M.E."/>
        </authorList>
    </citation>
    <scope>NUCLEOTIDE SEQUENCE</scope>
</reference>
<dbReference type="CDD" id="cd04913">
    <property type="entry name" value="ACT_AKii-LysC-BS-like_1"/>
    <property type="match status" value="1"/>
</dbReference>
<keyword evidence="6" id="KW-0067">ATP-binding</keyword>
<dbReference type="InterPro" id="IPR002912">
    <property type="entry name" value="ACT_dom"/>
</dbReference>
<dbReference type="EC" id="2.7.2.4" evidence="2"/>
<dbReference type="PANTHER" id="PTHR21499:SF3">
    <property type="entry name" value="ASPARTOKINASE"/>
    <property type="match status" value="1"/>
</dbReference>